<gene>
    <name evidence="2" type="ORF">AWB69_00012</name>
</gene>
<evidence type="ECO:0000313" key="3">
    <source>
        <dbReference type="Proteomes" id="UP000054683"/>
    </source>
</evidence>
<keyword evidence="1" id="KW-0472">Membrane</keyword>
<reference evidence="2 3" key="1">
    <citation type="submission" date="2016-01" db="EMBL/GenBank/DDBJ databases">
        <authorList>
            <person name="Oliw E.H."/>
        </authorList>
    </citation>
    <scope>NUCLEOTIDE SEQUENCE [LARGE SCALE GENOMIC DNA]</scope>
    <source>
        <strain evidence="2">LMG 27134</strain>
    </source>
</reference>
<protein>
    <submittedName>
        <fullName evidence="2">Uncharacterized protein</fullName>
    </submittedName>
</protein>
<feature type="transmembrane region" description="Helical" evidence="1">
    <location>
        <begin position="6"/>
        <end position="26"/>
    </location>
</feature>
<evidence type="ECO:0000256" key="1">
    <source>
        <dbReference type="SAM" id="Phobius"/>
    </source>
</evidence>
<accession>A0A158EP60</accession>
<keyword evidence="1" id="KW-1133">Transmembrane helix</keyword>
<dbReference type="OrthoDB" id="8907314at2"/>
<organism evidence="2 3">
    <name type="scientific">Caballeronia udeis</name>
    <dbReference type="NCBI Taxonomy" id="1232866"/>
    <lineage>
        <taxon>Bacteria</taxon>
        <taxon>Pseudomonadati</taxon>
        <taxon>Pseudomonadota</taxon>
        <taxon>Betaproteobacteria</taxon>
        <taxon>Burkholderiales</taxon>
        <taxon>Burkholderiaceae</taxon>
        <taxon>Caballeronia</taxon>
    </lineage>
</organism>
<dbReference type="AlphaFoldDB" id="A0A158EP60"/>
<sequence>MTAAQLLSIILTFVVAGGGAYFGSYFREKGKNRATSEDIRGLTRAVEDIKSESARQLAELAHQNSVLIEHLKSRQQLRIAALDKRLQAHQEAFTLWRRLMAAVHSDNVGEMVAECQTWWERNSLYLEPEVREAFNRAYFAAAGHKGLLEVGRRSDANLKAVQDNWQLILSTGNVIMNAVELPPLNEQEQSTTL</sequence>
<proteinExistence type="predicted"/>
<keyword evidence="1" id="KW-0812">Transmembrane</keyword>
<dbReference type="Proteomes" id="UP000054683">
    <property type="component" value="Unassembled WGS sequence"/>
</dbReference>
<evidence type="ECO:0000313" key="2">
    <source>
        <dbReference type="EMBL" id="SAL09276.1"/>
    </source>
</evidence>
<dbReference type="EMBL" id="FCOK02000001">
    <property type="protein sequence ID" value="SAL09276.1"/>
    <property type="molecule type" value="Genomic_DNA"/>
</dbReference>
<dbReference type="RefSeq" id="WP_062080813.1">
    <property type="nucleotide sequence ID" value="NZ_FCOK02000001.1"/>
</dbReference>
<name>A0A158EP60_9BURK</name>